<evidence type="ECO:0000313" key="3">
    <source>
        <dbReference type="Proteomes" id="UP000621799"/>
    </source>
</evidence>
<proteinExistence type="predicted"/>
<protein>
    <submittedName>
        <fullName evidence="2">Glycosyltransferase family 1 protein</fullName>
    </submittedName>
</protein>
<evidence type="ECO:0000313" key="2">
    <source>
        <dbReference type="EMBL" id="MBE9042226.1"/>
    </source>
</evidence>
<dbReference type="EMBL" id="JADEXN010000319">
    <property type="protein sequence ID" value="MBE9042226.1"/>
    <property type="molecule type" value="Genomic_DNA"/>
</dbReference>
<comment type="caution">
    <text evidence="2">The sequence shown here is derived from an EMBL/GenBank/DDBJ whole genome shotgun (WGS) entry which is preliminary data.</text>
</comment>
<sequence length="399" mass="44693">MTSLDLISIVYRVNREVRPMAHQDLAKAEEIEPIPSSLSPSQLTANNTDEVPPRKILIVSDVVGKISGVVNTLSHTERTLKDWGHQIFSLNPETMNFWTIPMVGIDREFKMAIPNFGKLAAAIEQFAPDCIHISTEGTLGNGVRRFCLQRGWQFTTAFHTMMPDFLERSIGFPAGFSWWNLRRFHRPSAGIMVPARSILEILEQRGFGNLEGQNLKIWSRGVDTELFYPRDRDEAKYPKQNEPILMYVGRVSVEKGIEEFLKIPIEKGTKYIVGDGPQREFLQKKYPDVVFLGYLTGEELAAAYANADVVVFPSKTDTFGNTITEALASGTPVAAFPAPGPIDIIGSNRQLGSLNNKLAVAIQNALKSGNSEACVRYVRQNYTWEIASRQFLNHLVFVT</sequence>
<feature type="domain" description="Glycosyltransferase subfamily 4-like N-terminal" evidence="1">
    <location>
        <begin position="102"/>
        <end position="225"/>
    </location>
</feature>
<dbReference type="CDD" id="cd03814">
    <property type="entry name" value="GT4-like"/>
    <property type="match status" value="1"/>
</dbReference>
<evidence type="ECO:0000259" key="1">
    <source>
        <dbReference type="Pfam" id="PF13439"/>
    </source>
</evidence>
<dbReference type="Proteomes" id="UP000621799">
    <property type="component" value="Unassembled WGS sequence"/>
</dbReference>
<dbReference type="PANTHER" id="PTHR45947:SF3">
    <property type="entry name" value="SULFOQUINOVOSYL TRANSFERASE SQD2"/>
    <property type="match status" value="1"/>
</dbReference>
<dbReference type="Pfam" id="PF13692">
    <property type="entry name" value="Glyco_trans_1_4"/>
    <property type="match status" value="1"/>
</dbReference>
<dbReference type="PANTHER" id="PTHR45947">
    <property type="entry name" value="SULFOQUINOVOSYL TRANSFERASE SQD2"/>
    <property type="match status" value="1"/>
</dbReference>
<dbReference type="AlphaFoldDB" id="A0A928W1G2"/>
<dbReference type="Gene3D" id="3.40.50.2000">
    <property type="entry name" value="Glycogen Phosphorylase B"/>
    <property type="match status" value="2"/>
</dbReference>
<keyword evidence="3" id="KW-1185">Reference proteome</keyword>
<dbReference type="InterPro" id="IPR028098">
    <property type="entry name" value="Glyco_trans_4-like_N"/>
</dbReference>
<organism evidence="2 3">
    <name type="scientific">Zarconia navalis LEGE 11467</name>
    <dbReference type="NCBI Taxonomy" id="1828826"/>
    <lineage>
        <taxon>Bacteria</taxon>
        <taxon>Bacillati</taxon>
        <taxon>Cyanobacteriota</taxon>
        <taxon>Cyanophyceae</taxon>
        <taxon>Oscillatoriophycideae</taxon>
        <taxon>Oscillatoriales</taxon>
        <taxon>Oscillatoriales incertae sedis</taxon>
        <taxon>Zarconia</taxon>
        <taxon>Zarconia navalis</taxon>
    </lineage>
</organism>
<dbReference type="RefSeq" id="WP_264322400.1">
    <property type="nucleotide sequence ID" value="NZ_JADEXN010000319.1"/>
</dbReference>
<reference evidence="2" key="1">
    <citation type="submission" date="2020-10" db="EMBL/GenBank/DDBJ databases">
        <authorList>
            <person name="Castelo-Branco R."/>
            <person name="Eusebio N."/>
            <person name="Adriana R."/>
            <person name="Vieira A."/>
            <person name="Brugerolle De Fraissinette N."/>
            <person name="Rezende De Castro R."/>
            <person name="Schneider M.P."/>
            <person name="Vasconcelos V."/>
            <person name="Leao P.N."/>
        </authorList>
    </citation>
    <scope>NUCLEOTIDE SEQUENCE</scope>
    <source>
        <strain evidence="2">LEGE 11467</strain>
    </source>
</reference>
<gene>
    <name evidence="2" type="ORF">IQ235_15715</name>
</gene>
<dbReference type="GO" id="GO:0016757">
    <property type="term" value="F:glycosyltransferase activity"/>
    <property type="evidence" value="ECO:0007669"/>
    <property type="project" value="TreeGrafter"/>
</dbReference>
<name>A0A928W1G2_9CYAN</name>
<accession>A0A928W1G2</accession>
<dbReference type="SUPFAM" id="SSF53756">
    <property type="entry name" value="UDP-Glycosyltransferase/glycogen phosphorylase"/>
    <property type="match status" value="1"/>
</dbReference>
<dbReference type="InterPro" id="IPR050194">
    <property type="entry name" value="Glycosyltransferase_grp1"/>
</dbReference>
<dbReference type="Pfam" id="PF13439">
    <property type="entry name" value="Glyco_transf_4"/>
    <property type="match status" value="1"/>
</dbReference>